<keyword evidence="3" id="KW-0863">Zinc-finger</keyword>
<keyword evidence="7" id="KW-0732">Signal</keyword>
<comment type="subcellular location">
    <subcellularLocation>
        <location evidence="1">Nucleus</location>
    </subcellularLocation>
</comment>
<dbReference type="GO" id="GO:0016607">
    <property type="term" value="C:nuclear speck"/>
    <property type="evidence" value="ECO:0007669"/>
    <property type="project" value="UniProtKB-SubCell"/>
</dbReference>
<feature type="compositionally biased region" description="Basic and acidic residues" evidence="6">
    <location>
        <begin position="120"/>
        <end position="133"/>
    </location>
</feature>
<name>A0A1I7ZRN7_9BILA</name>
<dbReference type="GO" id="GO:0003676">
    <property type="term" value="F:nucleic acid binding"/>
    <property type="evidence" value="ECO:0007669"/>
    <property type="project" value="InterPro"/>
</dbReference>
<feature type="region of interest" description="Disordered" evidence="6">
    <location>
        <begin position="73"/>
        <end position="138"/>
    </location>
</feature>
<sequence length="267" mass="30375">MVWQFPVLLLYDLLWIFRRLILSNKMTSINPAIARDLGNGSHFCQICQIAVKTKIWKAHSAGRQHRENIQRLKAQAAGGQQHSAAPKRSVDNGVAASVSSEPAAKKLKEDPGPAQTSTPWERERQDVVKEQTRTKTKKPVAAKIIGVPDDFFEVPAHQSSGMSANDKVLEEELAQFEKEVAQIDLEQLQREDDTEAMHEEQRQAVEQDVDEVDDRIEGWKRINELEIKVEERLHERAEKNGRQAEAQSDSDDDFDLPCLTNWRSAKF</sequence>
<dbReference type="SMART" id="SM00451">
    <property type="entry name" value="ZnF_U1"/>
    <property type="match status" value="1"/>
</dbReference>
<dbReference type="GO" id="GO:0033260">
    <property type="term" value="P:nuclear DNA replication"/>
    <property type="evidence" value="ECO:0007669"/>
    <property type="project" value="TreeGrafter"/>
</dbReference>
<proteinExistence type="predicted"/>
<evidence type="ECO:0000259" key="8">
    <source>
        <dbReference type="SMART" id="SM00451"/>
    </source>
</evidence>
<evidence type="ECO:0000313" key="10">
    <source>
        <dbReference type="WBParaSite" id="L893_g29242.t2"/>
    </source>
</evidence>
<evidence type="ECO:0000256" key="2">
    <source>
        <dbReference type="ARBA" id="ARBA00022723"/>
    </source>
</evidence>
<organism evidence="9 10">
    <name type="scientific">Steinernema glaseri</name>
    <dbReference type="NCBI Taxonomy" id="37863"/>
    <lineage>
        <taxon>Eukaryota</taxon>
        <taxon>Metazoa</taxon>
        <taxon>Ecdysozoa</taxon>
        <taxon>Nematoda</taxon>
        <taxon>Chromadorea</taxon>
        <taxon>Rhabditida</taxon>
        <taxon>Tylenchina</taxon>
        <taxon>Panagrolaimomorpha</taxon>
        <taxon>Strongyloidoidea</taxon>
        <taxon>Steinernematidae</taxon>
        <taxon>Steinernema</taxon>
    </lineage>
</organism>
<dbReference type="InterPro" id="IPR003604">
    <property type="entry name" value="Matrin/U1-like-C_Znf_C2H2"/>
</dbReference>
<keyword evidence="9" id="KW-1185">Reference proteome</keyword>
<keyword evidence="5" id="KW-0539">Nucleus</keyword>
<reference evidence="10" key="1">
    <citation type="submission" date="2016-11" db="UniProtKB">
        <authorList>
            <consortium name="WormBaseParasite"/>
        </authorList>
    </citation>
    <scope>IDENTIFICATION</scope>
</reference>
<dbReference type="GO" id="GO:0033314">
    <property type="term" value="P:mitotic DNA replication checkpoint signaling"/>
    <property type="evidence" value="ECO:0007669"/>
    <property type="project" value="TreeGrafter"/>
</dbReference>
<dbReference type="InterPro" id="IPR040050">
    <property type="entry name" value="ZNF830-like"/>
</dbReference>
<evidence type="ECO:0000256" key="6">
    <source>
        <dbReference type="SAM" id="MobiDB-lite"/>
    </source>
</evidence>
<protein>
    <submittedName>
        <fullName evidence="10">U1-type domain-containing protein</fullName>
    </submittedName>
</protein>
<evidence type="ECO:0000256" key="4">
    <source>
        <dbReference type="ARBA" id="ARBA00022833"/>
    </source>
</evidence>
<dbReference type="AlphaFoldDB" id="A0A1I7ZRN7"/>
<dbReference type="GO" id="GO:0008270">
    <property type="term" value="F:zinc ion binding"/>
    <property type="evidence" value="ECO:0007669"/>
    <property type="project" value="UniProtKB-KW"/>
</dbReference>
<evidence type="ECO:0000313" key="9">
    <source>
        <dbReference type="Proteomes" id="UP000095287"/>
    </source>
</evidence>
<dbReference type="GO" id="GO:0005681">
    <property type="term" value="C:spliceosomal complex"/>
    <property type="evidence" value="ECO:0007669"/>
    <property type="project" value="InterPro"/>
</dbReference>
<dbReference type="PANTHER" id="PTHR13278:SF0">
    <property type="entry name" value="ZINC FINGER PROTEIN 830"/>
    <property type="match status" value="1"/>
</dbReference>
<accession>A0A1I7ZRN7</accession>
<evidence type="ECO:0000256" key="1">
    <source>
        <dbReference type="ARBA" id="ARBA00004123"/>
    </source>
</evidence>
<evidence type="ECO:0000256" key="7">
    <source>
        <dbReference type="SAM" id="SignalP"/>
    </source>
</evidence>
<evidence type="ECO:0000256" key="3">
    <source>
        <dbReference type="ARBA" id="ARBA00022771"/>
    </source>
</evidence>
<dbReference type="Gene3D" id="3.30.160.60">
    <property type="entry name" value="Classic Zinc Finger"/>
    <property type="match status" value="1"/>
</dbReference>
<keyword evidence="4" id="KW-0862">Zinc</keyword>
<feature type="signal peptide" evidence="7">
    <location>
        <begin position="1"/>
        <end position="23"/>
    </location>
</feature>
<dbReference type="GO" id="GO:0044773">
    <property type="term" value="P:mitotic DNA damage checkpoint signaling"/>
    <property type="evidence" value="ECO:0007669"/>
    <property type="project" value="TreeGrafter"/>
</dbReference>
<feature type="chain" id="PRO_5009313819" evidence="7">
    <location>
        <begin position="24"/>
        <end position="267"/>
    </location>
</feature>
<dbReference type="PANTHER" id="PTHR13278">
    <property type="entry name" value="ZINC FINGER PROTEIN 830"/>
    <property type="match status" value="1"/>
</dbReference>
<dbReference type="WBParaSite" id="L893_g29242.t2">
    <property type="protein sequence ID" value="L893_g29242.t2"/>
    <property type="gene ID" value="L893_g29242"/>
</dbReference>
<keyword evidence="2" id="KW-0479">Metal-binding</keyword>
<feature type="domain" description="U1-type" evidence="8">
    <location>
        <begin position="39"/>
        <end position="72"/>
    </location>
</feature>
<dbReference type="Proteomes" id="UP000095287">
    <property type="component" value="Unplaced"/>
</dbReference>
<evidence type="ECO:0000256" key="5">
    <source>
        <dbReference type="ARBA" id="ARBA00023242"/>
    </source>
</evidence>
<feature type="region of interest" description="Disordered" evidence="6">
    <location>
        <begin position="235"/>
        <end position="257"/>
    </location>
</feature>